<name>A0A7W9SRU5_ARMRO</name>
<feature type="chain" id="PRO_5030765676" description="PEP-CTERM sorting domain-containing protein" evidence="1">
    <location>
        <begin position="24"/>
        <end position="554"/>
    </location>
</feature>
<protein>
    <recommendedName>
        <fullName evidence="4">PEP-CTERM sorting domain-containing protein</fullName>
    </recommendedName>
</protein>
<dbReference type="AlphaFoldDB" id="A0A7W9SRU5"/>
<dbReference type="EMBL" id="JACHGW010000003">
    <property type="protein sequence ID" value="MBB6051652.1"/>
    <property type="molecule type" value="Genomic_DNA"/>
</dbReference>
<dbReference type="Proteomes" id="UP000520814">
    <property type="component" value="Unassembled WGS sequence"/>
</dbReference>
<accession>A0A7W9SRU5</accession>
<organism evidence="2 3">
    <name type="scientific">Armatimonas rosea</name>
    <dbReference type="NCBI Taxonomy" id="685828"/>
    <lineage>
        <taxon>Bacteria</taxon>
        <taxon>Bacillati</taxon>
        <taxon>Armatimonadota</taxon>
        <taxon>Armatimonadia</taxon>
        <taxon>Armatimonadales</taxon>
        <taxon>Armatimonadaceae</taxon>
        <taxon>Armatimonas</taxon>
    </lineage>
</organism>
<feature type="signal peptide" evidence="1">
    <location>
        <begin position="1"/>
        <end position="23"/>
    </location>
</feature>
<comment type="caution">
    <text evidence="2">The sequence shown here is derived from an EMBL/GenBank/DDBJ whole genome shotgun (WGS) entry which is preliminary data.</text>
</comment>
<gene>
    <name evidence="2" type="ORF">HNQ39_003462</name>
</gene>
<reference evidence="2 3" key="1">
    <citation type="submission" date="2020-08" db="EMBL/GenBank/DDBJ databases">
        <title>Genomic Encyclopedia of Type Strains, Phase IV (KMG-IV): sequencing the most valuable type-strain genomes for metagenomic binning, comparative biology and taxonomic classification.</title>
        <authorList>
            <person name="Goeker M."/>
        </authorList>
    </citation>
    <scope>NUCLEOTIDE SEQUENCE [LARGE SCALE GENOMIC DNA]</scope>
    <source>
        <strain evidence="2 3">DSM 23562</strain>
    </source>
</reference>
<evidence type="ECO:0008006" key="4">
    <source>
        <dbReference type="Google" id="ProtNLM"/>
    </source>
</evidence>
<keyword evidence="1" id="KW-0732">Signal</keyword>
<sequence length="554" mass="56995">MRTLSRFSSLALALTLSVGAAQAQYIARRLSTPSFPQAVSSVSGNRAVGTFGSSSTRNREDAMLWDIRVGTPTFPESPVNSAYQQISGDWVIQSQFDFSVIQVTSNRTYTAKNLVTNQTVSLGISASANNSQTYTSTVPNLREGWAFTNTDVRSIAIGPYNTYSSTAFNLATGQQYSFTWGPLFSSFPRQILDISGTNVLVNLTGTGFGFLDLPTGNITNLSTGLSSVRGMSGNYIVGTSTATGAVAVYEIASGTTRNLGTIGSLTGASTVMVGANQTVGTAQQAGSNRAVLWDNATGAGTNLHGYLPSGYTSSSAIAIDKNFADGPLLLNAFNNLGQSDTYALRRFGGATVEIDTPEIATFDRDYTQSGGGVSNAGTIQWTNPSGIYTLSGGGYLYSTGSILGGISNGGGTLSGGLGSGGSGGGIGAFSATGGYAQGSGGTLLLNIGGGSSFDTFSFGGTATLGGTLEIALSGGFLPDVGQGFLFFSAPNLNGSWERIVSPGYLWDVTYTPTGATAIFRGPLAGGTSAPEPSTLALISLAPLALLIRRRYNRA</sequence>
<evidence type="ECO:0000313" key="2">
    <source>
        <dbReference type="EMBL" id="MBB6051652.1"/>
    </source>
</evidence>
<evidence type="ECO:0000313" key="3">
    <source>
        <dbReference type="Proteomes" id="UP000520814"/>
    </source>
</evidence>
<dbReference type="RefSeq" id="WP_184199052.1">
    <property type="nucleotide sequence ID" value="NZ_JACHGW010000003.1"/>
</dbReference>
<keyword evidence="3" id="KW-1185">Reference proteome</keyword>
<proteinExistence type="predicted"/>
<evidence type="ECO:0000256" key="1">
    <source>
        <dbReference type="SAM" id="SignalP"/>
    </source>
</evidence>